<name>A0A6A3TZ14_9STRA</name>
<evidence type="ECO:0000313" key="15">
    <source>
        <dbReference type="Proteomes" id="UP000460718"/>
    </source>
</evidence>
<feature type="compositionally biased region" description="Acidic residues" evidence="1">
    <location>
        <begin position="31"/>
        <end position="60"/>
    </location>
</feature>
<feature type="compositionally biased region" description="Basic and acidic residues" evidence="1">
    <location>
        <begin position="8"/>
        <end position="27"/>
    </location>
</feature>
<sequence length="249" mass="27663">MPLSSLMTRRELAKQRVVDKGCDHSSSSDDGGGEDGGDGVAEAEDLESGEDEGSDFSDDDELRMGLVRYTAEGVKPFCLHCLEDNVEKLKQQVQELKKQGQELKEEVKKHSEDNKKRLDAFKEELMKQVKAKVLRVLSNSASTSTAVPGKTTTPEFPRVKSVPAFFFKPATASSSTQSSFSSPKSRSAISTSSKQLEAISPLLARAKRPELELRPKSRQKMKRKSRGSEDEEAEDDAESDGPHKMRRRW</sequence>
<feature type="region of interest" description="Disordered" evidence="1">
    <location>
        <begin position="1"/>
        <end position="60"/>
    </location>
</feature>
<dbReference type="SUPFAM" id="SSF58113">
    <property type="entry name" value="Apolipoprotein A-I"/>
    <property type="match status" value="1"/>
</dbReference>
<evidence type="ECO:0000313" key="8">
    <source>
        <dbReference type="EMBL" id="KAE9231435.1"/>
    </source>
</evidence>
<feature type="region of interest" description="Disordered" evidence="1">
    <location>
        <begin position="172"/>
        <end position="249"/>
    </location>
</feature>
<dbReference type="AlphaFoldDB" id="A0A6A3TZ14"/>
<gene>
    <name evidence="9" type="ORF">PF001_g10642</name>
    <name evidence="7" type="ORF">PF002_g12704</name>
    <name evidence="8" type="ORF">PF004_g10219</name>
    <name evidence="6" type="ORF">PF006_g10889</name>
    <name evidence="4" type="ORF">PF007_g11449</name>
    <name evidence="2" type="ORF">PF009_g12454</name>
    <name evidence="5" type="ORF">PF010_g10743</name>
    <name evidence="3" type="ORF">PF011_g10262</name>
</gene>
<evidence type="ECO:0000313" key="13">
    <source>
        <dbReference type="Proteomes" id="UP000440732"/>
    </source>
</evidence>
<evidence type="ECO:0000313" key="9">
    <source>
        <dbReference type="EMBL" id="KAE9309532.1"/>
    </source>
</evidence>
<protein>
    <submittedName>
        <fullName evidence="6">Uncharacterized protein</fullName>
    </submittedName>
</protein>
<dbReference type="Proteomes" id="UP000429523">
    <property type="component" value="Unassembled WGS sequence"/>
</dbReference>
<dbReference type="EMBL" id="QXGF01000621">
    <property type="protein sequence ID" value="KAE8937651.1"/>
    <property type="molecule type" value="Genomic_DNA"/>
</dbReference>
<feature type="compositionally biased region" description="Acidic residues" evidence="1">
    <location>
        <begin position="229"/>
        <end position="239"/>
    </location>
</feature>
<evidence type="ECO:0000256" key="1">
    <source>
        <dbReference type="SAM" id="MobiDB-lite"/>
    </source>
</evidence>
<feature type="region of interest" description="Disordered" evidence="1">
    <location>
        <begin position="139"/>
        <end position="158"/>
    </location>
</feature>
<dbReference type="Proteomes" id="UP000440367">
    <property type="component" value="Unassembled WGS sequence"/>
</dbReference>
<proteinExistence type="predicted"/>
<dbReference type="EMBL" id="QXGA01000562">
    <property type="protein sequence ID" value="KAE9144142.1"/>
    <property type="molecule type" value="Genomic_DNA"/>
</dbReference>
<evidence type="ECO:0000313" key="7">
    <source>
        <dbReference type="EMBL" id="KAE9231422.1"/>
    </source>
</evidence>
<dbReference type="Proteomes" id="UP000488956">
    <property type="component" value="Unassembled WGS sequence"/>
</dbReference>
<evidence type="ECO:0000313" key="16">
    <source>
        <dbReference type="Proteomes" id="UP000476176"/>
    </source>
</evidence>
<dbReference type="Proteomes" id="UP000476176">
    <property type="component" value="Unassembled WGS sequence"/>
</dbReference>
<evidence type="ECO:0000313" key="14">
    <source>
        <dbReference type="Proteomes" id="UP000441208"/>
    </source>
</evidence>
<evidence type="ECO:0000313" key="12">
    <source>
        <dbReference type="Proteomes" id="UP000440367"/>
    </source>
</evidence>
<evidence type="ECO:0000313" key="17">
    <source>
        <dbReference type="Proteomes" id="UP000488956"/>
    </source>
</evidence>
<evidence type="ECO:0000313" key="4">
    <source>
        <dbReference type="EMBL" id="KAE9111536.1"/>
    </source>
</evidence>
<feature type="compositionally biased region" description="Polar residues" evidence="1">
    <location>
        <begin position="139"/>
        <end position="154"/>
    </location>
</feature>
<dbReference type="Proteomes" id="UP000437068">
    <property type="component" value="Unassembled WGS sequence"/>
</dbReference>
<dbReference type="Proteomes" id="UP000460718">
    <property type="component" value="Unassembled WGS sequence"/>
</dbReference>
<dbReference type="Proteomes" id="UP000440732">
    <property type="component" value="Unassembled WGS sequence"/>
</dbReference>
<evidence type="ECO:0000313" key="10">
    <source>
        <dbReference type="Proteomes" id="UP000429523"/>
    </source>
</evidence>
<dbReference type="EMBL" id="QXGD01000622">
    <property type="protein sequence ID" value="KAE9231422.1"/>
    <property type="molecule type" value="Genomic_DNA"/>
</dbReference>
<evidence type="ECO:0000313" key="11">
    <source>
        <dbReference type="Proteomes" id="UP000437068"/>
    </source>
</evidence>
<dbReference type="EMBL" id="QXFX01000552">
    <property type="protein sequence ID" value="KAE9111609.1"/>
    <property type="molecule type" value="Genomic_DNA"/>
</dbReference>
<dbReference type="EMBL" id="QXFZ01000574">
    <property type="protein sequence ID" value="KAE9111536.1"/>
    <property type="molecule type" value="Genomic_DNA"/>
</dbReference>
<dbReference type="EMBL" id="QXGE01000542">
    <property type="protein sequence ID" value="KAE9309532.1"/>
    <property type="molecule type" value="Genomic_DNA"/>
</dbReference>
<feature type="region of interest" description="Disordered" evidence="1">
    <location>
        <begin position="94"/>
        <end position="115"/>
    </location>
</feature>
<organism evidence="6 13">
    <name type="scientific">Phytophthora fragariae</name>
    <dbReference type="NCBI Taxonomy" id="53985"/>
    <lineage>
        <taxon>Eukaryota</taxon>
        <taxon>Sar</taxon>
        <taxon>Stramenopiles</taxon>
        <taxon>Oomycota</taxon>
        <taxon>Peronosporomycetes</taxon>
        <taxon>Peronosporales</taxon>
        <taxon>Peronosporaceae</taxon>
        <taxon>Phytophthora</taxon>
    </lineage>
</organism>
<dbReference type="EMBL" id="QXFW01000534">
    <property type="protein sequence ID" value="KAE9009452.1"/>
    <property type="molecule type" value="Genomic_DNA"/>
</dbReference>
<evidence type="ECO:0000313" key="6">
    <source>
        <dbReference type="EMBL" id="KAE9144142.1"/>
    </source>
</evidence>
<dbReference type="EMBL" id="QXGC01000524">
    <property type="protein sequence ID" value="KAE9231435.1"/>
    <property type="molecule type" value="Genomic_DNA"/>
</dbReference>
<evidence type="ECO:0000313" key="3">
    <source>
        <dbReference type="EMBL" id="KAE9009452.1"/>
    </source>
</evidence>
<feature type="compositionally biased region" description="Basic residues" evidence="1">
    <location>
        <begin position="216"/>
        <end position="225"/>
    </location>
</feature>
<comment type="caution">
    <text evidence="6">The sequence shown here is derived from an EMBL/GenBank/DDBJ whole genome shotgun (WGS) entry which is preliminary data.</text>
</comment>
<evidence type="ECO:0000313" key="5">
    <source>
        <dbReference type="EMBL" id="KAE9111609.1"/>
    </source>
</evidence>
<reference evidence="10 11" key="1">
    <citation type="submission" date="2018-08" db="EMBL/GenBank/DDBJ databases">
        <title>Genomic investigation of the strawberry pathogen Phytophthora fragariae indicates pathogenicity is determined by transcriptional variation in three key races.</title>
        <authorList>
            <person name="Adams T.M."/>
            <person name="Armitage A.D."/>
            <person name="Sobczyk M.K."/>
            <person name="Bates H.J."/>
            <person name="Dunwell J.M."/>
            <person name="Nellist C.F."/>
            <person name="Harrison R.J."/>
        </authorList>
    </citation>
    <scope>NUCLEOTIDE SEQUENCE [LARGE SCALE GENOMIC DNA]</scope>
    <source>
        <strain evidence="9 11">A4</strain>
        <strain evidence="7 12">BC-1</strain>
        <strain evidence="8 16">BC-23</strain>
        <strain evidence="6 13">NOV-5</strain>
        <strain evidence="4 14">NOV-71</strain>
        <strain evidence="2 10">NOV-9</strain>
        <strain evidence="5 17">ONT-3</strain>
        <strain evidence="3 15">SCRP245</strain>
    </source>
</reference>
<dbReference type="Proteomes" id="UP000441208">
    <property type="component" value="Unassembled WGS sequence"/>
</dbReference>
<feature type="compositionally biased region" description="Low complexity" evidence="1">
    <location>
        <begin position="173"/>
        <end position="190"/>
    </location>
</feature>
<accession>A0A6A3TZ14</accession>
<evidence type="ECO:0000313" key="2">
    <source>
        <dbReference type="EMBL" id="KAE8937651.1"/>
    </source>
</evidence>